<comment type="cofactor">
    <cofactor evidence="1">
        <name>FMN</name>
        <dbReference type="ChEBI" id="CHEBI:58210"/>
    </cofactor>
</comment>
<evidence type="ECO:0000256" key="3">
    <source>
        <dbReference type="ARBA" id="ARBA00022630"/>
    </source>
</evidence>
<dbReference type="PIRSF" id="PIRSF000164">
    <property type="entry name" value="DHO_oxidase"/>
    <property type="match status" value="1"/>
</dbReference>
<keyword evidence="4" id="KW-0288">FMN</keyword>
<comment type="catalytic activity">
    <reaction evidence="8">
        <text>5,6-dihydrouracil + NAD(+) = uracil + NADH + H(+)</text>
        <dbReference type="Rhea" id="RHEA:20189"/>
        <dbReference type="ChEBI" id="CHEBI:15378"/>
        <dbReference type="ChEBI" id="CHEBI:15901"/>
        <dbReference type="ChEBI" id="CHEBI:17568"/>
        <dbReference type="ChEBI" id="CHEBI:57540"/>
        <dbReference type="ChEBI" id="CHEBI:57945"/>
        <dbReference type="EC" id="1.3.1.1"/>
    </reaction>
</comment>
<evidence type="ECO:0000256" key="7">
    <source>
        <dbReference type="ARBA" id="ARBA00047685"/>
    </source>
</evidence>
<evidence type="ECO:0000256" key="9">
    <source>
        <dbReference type="ARBA" id="ARBA00049578"/>
    </source>
</evidence>
<organism evidence="13 14">
    <name type="scientific">Ochrobactrum vermis</name>
    <dbReference type="NCBI Taxonomy" id="1827297"/>
    <lineage>
        <taxon>Bacteria</taxon>
        <taxon>Pseudomonadati</taxon>
        <taxon>Pseudomonadota</taxon>
        <taxon>Alphaproteobacteria</taxon>
        <taxon>Hyphomicrobiales</taxon>
        <taxon>Brucellaceae</taxon>
        <taxon>Brucella/Ochrobactrum group</taxon>
        <taxon>Ochrobactrum</taxon>
    </lineage>
</organism>
<proteinExistence type="predicted"/>
<evidence type="ECO:0000256" key="2">
    <source>
        <dbReference type="ARBA" id="ARBA00004725"/>
    </source>
</evidence>
<comment type="caution">
    <text evidence="13">The sequence shown here is derived from an EMBL/GenBank/DDBJ whole genome shotgun (WGS) entry which is preliminary data.</text>
</comment>
<evidence type="ECO:0000259" key="12">
    <source>
        <dbReference type="Pfam" id="PF01180"/>
    </source>
</evidence>
<dbReference type="InterPro" id="IPR013785">
    <property type="entry name" value="Aldolase_TIM"/>
</dbReference>
<dbReference type="PANTHER" id="PTHR43073:SF2">
    <property type="entry name" value="DIHYDROPYRIMIDINE DEHYDROGENASE [NADP(+)]"/>
    <property type="match status" value="1"/>
</dbReference>
<comment type="pathway">
    <text evidence="2">Pyrimidine metabolism; UMP biosynthesis via de novo pathway.</text>
</comment>
<evidence type="ECO:0000313" key="13">
    <source>
        <dbReference type="EMBL" id="MEJ5020908.1"/>
    </source>
</evidence>
<evidence type="ECO:0000256" key="5">
    <source>
        <dbReference type="ARBA" id="ARBA00022975"/>
    </source>
</evidence>
<evidence type="ECO:0000256" key="1">
    <source>
        <dbReference type="ARBA" id="ARBA00001917"/>
    </source>
</evidence>
<dbReference type="EMBL" id="JBBGZH010000002">
    <property type="protein sequence ID" value="MEJ5020908.1"/>
    <property type="molecule type" value="Genomic_DNA"/>
</dbReference>
<dbReference type="EC" id="1.3.1.1" evidence="11"/>
<comment type="subunit">
    <text evidence="10">Heterotetramer of 2 PreA and 2 PreT subunits.</text>
</comment>
<protein>
    <recommendedName>
        <fullName evidence="11">dihydrouracil dehydrogenase (NAD(+))</fullName>
        <ecNumber evidence="11">1.3.1.1</ecNumber>
    </recommendedName>
</protein>
<evidence type="ECO:0000256" key="6">
    <source>
        <dbReference type="ARBA" id="ARBA00023002"/>
    </source>
</evidence>
<evidence type="ECO:0000256" key="8">
    <source>
        <dbReference type="ARBA" id="ARBA00048792"/>
    </source>
</evidence>
<evidence type="ECO:0000256" key="10">
    <source>
        <dbReference type="ARBA" id="ARBA00049714"/>
    </source>
</evidence>
<keyword evidence="6" id="KW-0560">Oxidoreductase</keyword>
<dbReference type="Proteomes" id="UP001375812">
    <property type="component" value="Unassembled WGS sequence"/>
</dbReference>
<dbReference type="InterPro" id="IPR005720">
    <property type="entry name" value="Dihydroorotate_DH_cat"/>
</dbReference>
<keyword evidence="14" id="KW-1185">Reference proteome</keyword>
<keyword evidence="5" id="KW-0665">Pyrimidine biosynthesis</keyword>
<dbReference type="PANTHER" id="PTHR43073">
    <property type="entry name" value="DIHYDROPYRIMIDINE DEHYDROGENASE [NADP(+)]"/>
    <property type="match status" value="1"/>
</dbReference>
<comment type="function">
    <text evidence="9">Involved in pyrimidine base degradation. Catalyzes physiologically the reduction of uracil to 5,6-dihydrouracil (DHU) by using NADH as a specific cosubstrate. It also catalyzes the reverse reaction and the reduction of thymine to 5,6-dihydrothymine (DHT).</text>
</comment>
<dbReference type="Pfam" id="PF01180">
    <property type="entry name" value="DHO_dh"/>
    <property type="match status" value="1"/>
</dbReference>
<dbReference type="InterPro" id="IPR012135">
    <property type="entry name" value="Dihydroorotate_DH_1_2"/>
</dbReference>
<accession>A0ABU8PF80</accession>
<dbReference type="SUPFAM" id="SSF51395">
    <property type="entry name" value="FMN-linked oxidoreductases"/>
    <property type="match status" value="1"/>
</dbReference>
<comment type="catalytic activity">
    <reaction evidence="7">
        <text>5,6-dihydrothymine + NAD(+) = thymine + NADH + H(+)</text>
        <dbReference type="Rhea" id="RHEA:28791"/>
        <dbReference type="ChEBI" id="CHEBI:15378"/>
        <dbReference type="ChEBI" id="CHEBI:17821"/>
        <dbReference type="ChEBI" id="CHEBI:27468"/>
        <dbReference type="ChEBI" id="CHEBI:57540"/>
        <dbReference type="ChEBI" id="CHEBI:57945"/>
        <dbReference type="EC" id="1.3.1.1"/>
    </reaction>
</comment>
<dbReference type="RefSeq" id="WP_105545143.1">
    <property type="nucleotide sequence ID" value="NZ_JBBGZH010000002.1"/>
</dbReference>
<sequence length="349" mass="37661">MANARLETRIGSVLLKNPVIAGSAEHLIDADGVRRAIKAGASAVVVKSTNESLAARLQLQQAEYAVLDENWERIAWNAAAPRNAFIACRSGLTPQPFDAWLEQTTRLDHEASKDDAIVVASIILADLEHAVTMAKQIEAAGVRVLELNIGTPYASQAAKDAVSTELDPARIKQIVDTVRSAISIPLWIKITGQSERVPNLADAAFDAGGNAVVMAGRLLGLIPDLETHKPVLDTTLGVGGTWHLPLTCHWLALTRHKLGDGKPLIGTNGAQSGLDIARMMLAGASAIEMSSQVMLRGYSVLANAVVELEDYLKRKGLTAQELVGKAADNRKTFAQMQERRDNWRNHIPR</sequence>
<gene>
    <name evidence="13" type="ORF">WH297_14375</name>
</gene>
<evidence type="ECO:0000313" key="14">
    <source>
        <dbReference type="Proteomes" id="UP001375812"/>
    </source>
</evidence>
<keyword evidence="3" id="KW-0285">Flavoprotein</keyword>
<feature type="domain" description="Dihydroorotate dehydrogenase catalytic" evidence="12">
    <location>
        <begin position="89"/>
        <end position="311"/>
    </location>
</feature>
<name>A0ABU8PF80_9HYPH</name>
<evidence type="ECO:0000256" key="4">
    <source>
        <dbReference type="ARBA" id="ARBA00022643"/>
    </source>
</evidence>
<dbReference type="Gene3D" id="3.20.20.70">
    <property type="entry name" value="Aldolase class I"/>
    <property type="match status" value="1"/>
</dbReference>
<evidence type="ECO:0000256" key="11">
    <source>
        <dbReference type="ARBA" id="ARBA00049728"/>
    </source>
</evidence>
<reference evidence="13 14" key="1">
    <citation type="submission" date="2023-12" db="EMBL/GenBank/DDBJ databases">
        <title>Gut-associated functions are favored during microbiome assembly across C. elegans life.</title>
        <authorList>
            <person name="Zimmermann J."/>
        </authorList>
    </citation>
    <scope>NUCLEOTIDE SEQUENCE [LARGE SCALE GENOMIC DNA]</scope>
    <source>
        <strain evidence="13 14">MYb71</strain>
    </source>
</reference>